<dbReference type="SUPFAM" id="SSF53756">
    <property type="entry name" value="UDP-Glycosyltransferase/glycogen phosphorylase"/>
    <property type="match status" value="1"/>
</dbReference>
<evidence type="ECO:0000256" key="2">
    <source>
        <dbReference type="ARBA" id="ARBA00022679"/>
    </source>
</evidence>
<evidence type="ECO:0000256" key="1">
    <source>
        <dbReference type="ARBA" id="ARBA00022676"/>
    </source>
</evidence>
<dbReference type="EMBL" id="PFFQ01000032">
    <property type="protein sequence ID" value="PIW16932.1"/>
    <property type="molecule type" value="Genomic_DNA"/>
</dbReference>
<protein>
    <recommendedName>
        <fullName evidence="7">Glycosyltransferase</fullName>
    </recommendedName>
</protein>
<dbReference type="NCBIfam" id="TIGR00696">
    <property type="entry name" value="wecG_tagA_cpsF"/>
    <property type="match status" value="1"/>
</dbReference>
<keyword evidence="2" id="KW-0808">Transferase</keyword>
<dbReference type="CDD" id="cd03809">
    <property type="entry name" value="GT4_MtfB-like"/>
    <property type="match status" value="1"/>
</dbReference>
<evidence type="ECO:0000259" key="3">
    <source>
        <dbReference type="Pfam" id="PF00534"/>
    </source>
</evidence>
<dbReference type="InterPro" id="IPR028098">
    <property type="entry name" value="Glyco_trans_4-like_N"/>
</dbReference>
<accession>A0A2M7G5R8</accession>
<dbReference type="PANTHER" id="PTHR34136">
    <property type="match status" value="1"/>
</dbReference>
<evidence type="ECO:0008006" key="7">
    <source>
        <dbReference type="Google" id="ProtNLM"/>
    </source>
</evidence>
<reference evidence="5 6" key="1">
    <citation type="submission" date="2017-09" db="EMBL/GenBank/DDBJ databases">
        <title>Depth-based differentiation of microbial function through sediment-hosted aquifers and enrichment of novel symbionts in the deep terrestrial subsurface.</title>
        <authorList>
            <person name="Probst A.J."/>
            <person name="Ladd B."/>
            <person name="Jarett J.K."/>
            <person name="Geller-Mcgrath D.E."/>
            <person name="Sieber C.M."/>
            <person name="Emerson J.B."/>
            <person name="Anantharaman K."/>
            <person name="Thomas B.C."/>
            <person name="Malmstrom R."/>
            <person name="Stieglmeier M."/>
            <person name="Klingl A."/>
            <person name="Woyke T."/>
            <person name="Ryan C.M."/>
            <person name="Banfield J.F."/>
        </authorList>
    </citation>
    <scope>NUCLEOTIDE SEQUENCE [LARGE SCALE GENOMIC DNA]</scope>
    <source>
        <strain evidence="5">CG17_big_fil_post_rev_8_21_14_2_50_48_46</strain>
    </source>
</reference>
<feature type="domain" description="Glycosyltransferase subfamily 4-like N-terminal" evidence="4">
    <location>
        <begin position="25"/>
        <end position="187"/>
    </location>
</feature>
<feature type="domain" description="Glycosyl transferase family 1" evidence="3">
    <location>
        <begin position="212"/>
        <end position="365"/>
    </location>
</feature>
<evidence type="ECO:0000259" key="4">
    <source>
        <dbReference type="Pfam" id="PF13439"/>
    </source>
</evidence>
<dbReference type="AlphaFoldDB" id="A0A2M7G5R8"/>
<dbReference type="Proteomes" id="UP000231019">
    <property type="component" value="Unassembled WGS sequence"/>
</dbReference>
<dbReference type="CDD" id="cd06533">
    <property type="entry name" value="Glyco_transf_WecG_TagA"/>
    <property type="match status" value="1"/>
</dbReference>
<evidence type="ECO:0000313" key="6">
    <source>
        <dbReference type="Proteomes" id="UP000231019"/>
    </source>
</evidence>
<keyword evidence="1" id="KW-0328">Glycosyltransferase</keyword>
<dbReference type="Pfam" id="PF13439">
    <property type="entry name" value="Glyco_transf_4"/>
    <property type="match status" value="1"/>
</dbReference>
<dbReference type="Gene3D" id="3.40.50.2000">
    <property type="entry name" value="Glycogen Phosphorylase B"/>
    <property type="match status" value="2"/>
</dbReference>
<gene>
    <name evidence="5" type="ORF">COW36_10675</name>
</gene>
<dbReference type="GO" id="GO:0016758">
    <property type="term" value="F:hexosyltransferase activity"/>
    <property type="evidence" value="ECO:0007669"/>
    <property type="project" value="TreeGrafter"/>
</dbReference>
<dbReference type="Pfam" id="PF03808">
    <property type="entry name" value="Glyco_tran_WecG"/>
    <property type="match status" value="1"/>
</dbReference>
<name>A0A2M7G5R8_9BACT</name>
<proteinExistence type="predicted"/>
<comment type="caution">
    <text evidence="5">The sequence shown here is derived from an EMBL/GenBank/DDBJ whole genome shotgun (WGS) entry which is preliminary data.</text>
</comment>
<organism evidence="5 6">
    <name type="scientific">bacterium (Candidatus Blackallbacteria) CG17_big_fil_post_rev_8_21_14_2_50_48_46</name>
    <dbReference type="NCBI Taxonomy" id="2014261"/>
    <lineage>
        <taxon>Bacteria</taxon>
        <taxon>Candidatus Blackallbacteria</taxon>
    </lineage>
</organism>
<dbReference type="InterPro" id="IPR004629">
    <property type="entry name" value="WecG_TagA_CpsF"/>
</dbReference>
<dbReference type="Pfam" id="PF00534">
    <property type="entry name" value="Glycos_transf_1"/>
    <property type="match status" value="1"/>
</dbReference>
<dbReference type="PANTHER" id="PTHR34136:SF1">
    <property type="entry name" value="UDP-N-ACETYL-D-MANNOSAMINURONIC ACID TRANSFERASE"/>
    <property type="match status" value="1"/>
</dbReference>
<sequence length="633" mass="70883">MSPTIRSAQKQMLYVAMPYDQGKSGISAYIRATLSELSARRNLSLVALESDLPALKVCLQPGEHNLQALPAFWGHPLASLLWFFWVLPRLVKKPEIGQVFIPAGNRRCLIQSPKPVVTTVHDLAPLRLARKYDPLRQFYLRRILPWLLKHAGKLVAISSSTAHDLSELVGIPAADISLAPNGYDAQRFQAQAQPEDPQVLLRHGLRGESALPYLLYVARIENPGKNHLGLLKAWQQLPEGLRQQYQLVFAGSDWKGAETVHAWVRENQPENVKFLGFVPDEDLPALYRHASLYVQPSLYEGFGIPLVEAMASGVAVLSSNCGALPEVGGKAVQLVDPTPQALATALERLLQSPDLRAEMARAGIQRAQDFSWSRHTQVIAELAQPTETLTLQGLKLYNGHMSQVLELLKARIRAHQQTRLYYVNADCLNLAWQNKAYRSALQEADLLLPDGSGVALGAKLTGQTLIENLNGTDMFLPLCEMAQKQGLKLWFFGGRPEVNQALCTQVQARWPQLKIAGSQHGYISPDQHAELLKQIREDAPDILFVAMGAPQQERWIQVHAELLQVPLILGVGGLFDFYSGRIPRAPLLLRRLGLEWTWRLLQEPSRLWKRYILGNPLFVWRMLRAGRQAPRFS</sequence>
<dbReference type="InterPro" id="IPR001296">
    <property type="entry name" value="Glyco_trans_1"/>
</dbReference>
<evidence type="ECO:0000313" key="5">
    <source>
        <dbReference type="EMBL" id="PIW16932.1"/>
    </source>
</evidence>